<proteinExistence type="predicted"/>
<evidence type="ECO:0000259" key="1">
    <source>
        <dbReference type="Pfam" id="PF08241"/>
    </source>
</evidence>
<dbReference type="EMBL" id="CP035758">
    <property type="protein sequence ID" value="QBD75743.1"/>
    <property type="molecule type" value="Genomic_DNA"/>
</dbReference>
<evidence type="ECO:0000313" key="3">
    <source>
        <dbReference type="Proteomes" id="UP000290365"/>
    </source>
</evidence>
<dbReference type="Pfam" id="PF08241">
    <property type="entry name" value="Methyltransf_11"/>
    <property type="match status" value="1"/>
</dbReference>
<accession>A0A4P6JKZ3</accession>
<dbReference type="Proteomes" id="UP000290365">
    <property type="component" value="Chromosome"/>
</dbReference>
<dbReference type="AlphaFoldDB" id="A0A4P6JKZ3"/>
<dbReference type="CDD" id="cd02440">
    <property type="entry name" value="AdoMet_MTases"/>
    <property type="match status" value="1"/>
</dbReference>
<dbReference type="OrthoDB" id="9772751at2"/>
<protein>
    <submittedName>
        <fullName evidence="2">Class I SAM-dependent methyltransferase</fullName>
    </submittedName>
</protein>
<name>A0A4P6JKZ3_KTERU</name>
<dbReference type="Gene3D" id="3.40.50.150">
    <property type="entry name" value="Vaccinia Virus protein VP39"/>
    <property type="match status" value="1"/>
</dbReference>
<dbReference type="InterPro" id="IPR029063">
    <property type="entry name" value="SAM-dependent_MTases_sf"/>
</dbReference>
<dbReference type="InterPro" id="IPR013216">
    <property type="entry name" value="Methyltransf_11"/>
</dbReference>
<dbReference type="SUPFAM" id="SSF53335">
    <property type="entry name" value="S-adenosyl-L-methionine-dependent methyltransferases"/>
    <property type="match status" value="1"/>
</dbReference>
<dbReference type="KEGG" id="kbs:EPA93_06870"/>
<organism evidence="2 3">
    <name type="scientific">Ktedonosporobacter rubrisoli</name>
    <dbReference type="NCBI Taxonomy" id="2509675"/>
    <lineage>
        <taxon>Bacteria</taxon>
        <taxon>Bacillati</taxon>
        <taxon>Chloroflexota</taxon>
        <taxon>Ktedonobacteria</taxon>
        <taxon>Ktedonobacterales</taxon>
        <taxon>Ktedonosporobacteraceae</taxon>
        <taxon>Ktedonosporobacter</taxon>
    </lineage>
</organism>
<keyword evidence="2" id="KW-0808">Transferase</keyword>
<keyword evidence="2" id="KW-0489">Methyltransferase</keyword>
<feature type="domain" description="Methyltransferase type 11" evidence="1">
    <location>
        <begin position="53"/>
        <end position="148"/>
    </location>
</feature>
<evidence type="ECO:0000313" key="2">
    <source>
        <dbReference type="EMBL" id="QBD75743.1"/>
    </source>
</evidence>
<dbReference type="GO" id="GO:0008757">
    <property type="term" value="F:S-adenosylmethionine-dependent methyltransferase activity"/>
    <property type="evidence" value="ECO:0007669"/>
    <property type="project" value="InterPro"/>
</dbReference>
<dbReference type="PANTHER" id="PTHR45036">
    <property type="entry name" value="METHYLTRANSFERASE LIKE 7B"/>
    <property type="match status" value="1"/>
</dbReference>
<reference evidence="2 3" key="1">
    <citation type="submission" date="2019-01" db="EMBL/GenBank/DDBJ databases">
        <title>Ktedonosporobacter rubrisoli SCAWS-G2.</title>
        <authorList>
            <person name="Huang Y."/>
            <person name="Yan B."/>
        </authorList>
    </citation>
    <scope>NUCLEOTIDE SEQUENCE [LARGE SCALE GENOMIC DNA]</scope>
    <source>
        <strain evidence="2 3">SCAWS-G2</strain>
    </source>
</reference>
<dbReference type="InterPro" id="IPR052356">
    <property type="entry name" value="Thiol_S-MT"/>
</dbReference>
<keyword evidence="3" id="KW-1185">Reference proteome</keyword>
<gene>
    <name evidence="2" type="ORF">EPA93_06870</name>
</gene>
<dbReference type="PANTHER" id="PTHR45036:SF1">
    <property type="entry name" value="METHYLTRANSFERASE LIKE 7A"/>
    <property type="match status" value="1"/>
</dbReference>
<dbReference type="RefSeq" id="WP_129886340.1">
    <property type="nucleotide sequence ID" value="NZ_CP035758.1"/>
</dbReference>
<sequence length="217" mass="24203">MYPAAVLAETRLPRVHHPIVSKLYERLANRGAMQSVLTPLRQEVVGQARGRVLEIGVGPGLNFPFYNPEHVDQVDAVEPDETMLRYAHERAEKAHVPITLLQTAAEVLPFTSETFDSAVATLVFCSVFDPARVFREIRRVLKPDGKLLLIEHVRATGHITASIQDFLVPVTTCLSGNCHWNRDTLRTLSESGFSIEEVREHRSGLLPIVSVQASYAQ</sequence>
<dbReference type="GO" id="GO:0032259">
    <property type="term" value="P:methylation"/>
    <property type="evidence" value="ECO:0007669"/>
    <property type="project" value="UniProtKB-KW"/>
</dbReference>